<name>A0A4Y3NH76_PAEAU</name>
<reference evidence="1 2" key="1">
    <citation type="submission" date="2019-06" db="EMBL/GenBank/DDBJ databases">
        <title>Whole genome shotgun sequence of Paenarthrobacter aurescens NBRC 12136.</title>
        <authorList>
            <person name="Hosoyama A."/>
            <person name="Uohara A."/>
            <person name="Ohji S."/>
            <person name="Ichikawa N."/>
        </authorList>
    </citation>
    <scope>NUCLEOTIDE SEQUENCE [LARGE SCALE GENOMIC DNA]</scope>
    <source>
        <strain evidence="1 2">NBRC 12136</strain>
    </source>
</reference>
<protein>
    <submittedName>
        <fullName evidence="1">Uncharacterized protein</fullName>
    </submittedName>
</protein>
<sequence length="103" mass="11378">MQRRKWCRFRVLPFRRGVTYAAGDPIGCSNLEEFLHKVSDLFIICRSLEKGDGLTLDYGNCCGNSLNLEGLRQLGESVNISCCKYQTATVALNYPLGGVKNGG</sequence>
<dbReference type="EMBL" id="BJMD01000006">
    <property type="protein sequence ID" value="GEB18441.1"/>
    <property type="molecule type" value="Genomic_DNA"/>
</dbReference>
<dbReference type="AlphaFoldDB" id="A0A4Y3NH76"/>
<proteinExistence type="predicted"/>
<keyword evidence="2" id="KW-1185">Reference proteome</keyword>
<organism evidence="1 2">
    <name type="scientific">Paenarthrobacter aurescens</name>
    <name type="common">Arthrobacter aurescens</name>
    <dbReference type="NCBI Taxonomy" id="43663"/>
    <lineage>
        <taxon>Bacteria</taxon>
        <taxon>Bacillati</taxon>
        <taxon>Actinomycetota</taxon>
        <taxon>Actinomycetes</taxon>
        <taxon>Micrococcales</taxon>
        <taxon>Micrococcaceae</taxon>
        <taxon>Paenarthrobacter</taxon>
    </lineage>
</organism>
<comment type="caution">
    <text evidence="1">The sequence shown here is derived from an EMBL/GenBank/DDBJ whole genome shotgun (WGS) entry which is preliminary data.</text>
</comment>
<evidence type="ECO:0000313" key="2">
    <source>
        <dbReference type="Proteomes" id="UP000317715"/>
    </source>
</evidence>
<gene>
    <name evidence="1" type="ORF">AAU01_11960</name>
</gene>
<evidence type="ECO:0000313" key="1">
    <source>
        <dbReference type="EMBL" id="GEB18441.1"/>
    </source>
</evidence>
<accession>A0A4Y3NH76</accession>
<dbReference type="Proteomes" id="UP000317715">
    <property type="component" value="Unassembled WGS sequence"/>
</dbReference>